<organism evidence="3 4">
    <name type="scientific">Hymenobacter ruricola</name>
    <dbReference type="NCBI Taxonomy" id="2791023"/>
    <lineage>
        <taxon>Bacteria</taxon>
        <taxon>Pseudomonadati</taxon>
        <taxon>Bacteroidota</taxon>
        <taxon>Cytophagia</taxon>
        <taxon>Cytophagales</taxon>
        <taxon>Hymenobacteraceae</taxon>
        <taxon>Hymenobacter</taxon>
    </lineage>
</organism>
<sequence>MPPPFRRLLTRPAWALLALLASACSSSHPPAWQAAAPPLAAPVTADSLLTTRLELYDDARQRAVPVVVYQPATSNPNAPRKVAILSHGYGGSCTGYSFLARCLVAHGYLVASVQHELPTDAPMPTTGVVSVVRRPSWERGVQNIEFARQQLRQRYPHLDFNHLLLAGHSNGGDVSVLYAAHYPDRVERVISLDNRRVPLPRARRPRVLTLRSSDQVADPGVLPTPAEQRRFGTVIVPLAHTIHNDMWDGATEAQKQEMNEAVTQFLEH</sequence>
<feature type="domain" description="Serine aminopeptidase S33" evidence="2">
    <location>
        <begin position="78"/>
        <end position="190"/>
    </location>
</feature>
<dbReference type="InterPro" id="IPR022742">
    <property type="entry name" value="Hydrolase_4"/>
</dbReference>
<comment type="caution">
    <text evidence="3">The sequence shown here is derived from an EMBL/GenBank/DDBJ whole genome shotgun (WGS) entry which is preliminary data.</text>
</comment>
<dbReference type="SUPFAM" id="SSF53474">
    <property type="entry name" value="alpha/beta-Hydrolases"/>
    <property type="match status" value="1"/>
</dbReference>
<keyword evidence="3" id="KW-0378">Hydrolase</keyword>
<evidence type="ECO:0000313" key="4">
    <source>
        <dbReference type="Proteomes" id="UP000618931"/>
    </source>
</evidence>
<dbReference type="PANTHER" id="PTHR33428:SF14">
    <property type="entry name" value="CARBOXYLESTERASE TYPE B DOMAIN-CONTAINING PROTEIN"/>
    <property type="match status" value="1"/>
</dbReference>
<feature type="chain" id="PRO_5045715946" evidence="1">
    <location>
        <begin position="24"/>
        <end position="268"/>
    </location>
</feature>
<accession>A0ABS0I634</accession>
<reference evidence="3 4" key="1">
    <citation type="submission" date="2020-11" db="EMBL/GenBank/DDBJ databases">
        <authorList>
            <person name="Kim M.K."/>
        </authorList>
    </citation>
    <scope>NUCLEOTIDE SEQUENCE [LARGE SCALE GENOMIC DNA]</scope>
    <source>
        <strain evidence="3 4">BT662</strain>
    </source>
</reference>
<proteinExistence type="predicted"/>
<evidence type="ECO:0000313" key="3">
    <source>
        <dbReference type="EMBL" id="MBF9222406.1"/>
    </source>
</evidence>
<name>A0ABS0I634_9BACT</name>
<dbReference type="Proteomes" id="UP000618931">
    <property type="component" value="Unassembled WGS sequence"/>
</dbReference>
<evidence type="ECO:0000259" key="2">
    <source>
        <dbReference type="Pfam" id="PF12146"/>
    </source>
</evidence>
<feature type="signal peptide" evidence="1">
    <location>
        <begin position="1"/>
        <end position="23"/>
    </location>
</feature>
<dbReference type="RefSeq" id="WP_196293849.1">
    <property type="nucleotide sequence ID" value="NZ_JADQDM010000007.1"/>
</dbReference>
<keyword evidence="1" id="KW-0732">Signal</keyword>
<dbReference type="EMBL" id="JADQDM010000007">
    <property type="protein sequence ID" value="MBF9222406.1"/>
    <property type="molecule type" value="Genomic_DNA"/>
</dbReference>
<keyword evidence="4" id="KW-1185">Reference proteome</keyword>
<dbReference type="Pfam" id="PF12146">
    <property type="entry name" value="Hydrolase_4"/>
    <property type="match status" value="1"/>
</dbReference>
<evidence type="ECO:0000256" key="1">
    <source>
        <dbReference type="SAM" id="SignalP"/>
    </source>
</evidence>
<dbReference type="PROSITE" id="PS51257">
    <property type="entry name" value="PROKAR_LIPOPROTEIN"/>
    <property type="match status" value="1"/>
</dbReference>
<gene>
    <name evidence="3" type="ORF">I2H31_14975</name>
</gene>
<dbReference type="Gene3D" id="3.40.50.1820">
    <property type="entry name" value="alpha/beta hydrolase"/>
    <property type="match status" value="1"/>
</dbReference>
<dbReference type="InterPro" id="IPR029058">
    <property type="entry name" value="AB_hydrolase_fold"/>
</dbReference>
<dbReference type="PANTHER" id="PTHR33428">
    <property type="entry name" value="CHLOROPHYLLASE-2, CHLOROPLASTIC"/>
    <property type="match status" value="1"/>
</dbReference>
<protein>
    <submittedName>
        <fullName evidence="3">Alpha/beta hydrolase</fullName>
    </submittedName>
</protein>
<dbReference type="GO" id="GO:0016787">
    <property type="term" value="F:hydrolase activity"/>
    <property type="evidence" value="ECO:0007669"/>
    <property type="project" value="UniProtKB-KW"/>
</dbReference>